<dbReference type="GO" id="GO:0005783">
    <property type="term" value="C:endoplasmic reticulum"/>
    <property type="evidence" value="ECO:0007669"/>
    <property type="project" value="TreeGrafter"/>
</dbReference>
<accession>A0A9K3LCS3</accession>
<dbReference type="PROSITE" id="PS51471">
    <property type="entry name" value="FE2OG_OXY"/>
    <property type="match status" value="1"/>
</dbReference>
<feature type="signal peptide" evidence="6">
    <location>
        <begin position="1"/>
        <end position="31"/>
    </location>
</feature>
<dbReference type="EMBL" id="JAGRRH010000014">
    <property type="protein sequence ID" value="KAG7359148.1"/>
    <property type="molecule type" value="Genomic_DNA"/>
</dbReference>
<gene>
    <name evidence="8" type="ORF">IV203_015737</name>
</gene>
<dbReference type="OrthoDB" id="43048at2759"/>
<dbReference type="PANTHER" id="PTHR10869">
    <property type="entry name" value="PROLYL 4-HYDROXYLASE ALPHA SUBUNIT"/>
    <property type="match status" value="1"/>
</dbReference>
<feature type="chain" id="PRO_5039943171" evidence="6">
    <location>
        <begin position="32"/>
        <end position="322"/>
    </location>
</feature>
<name>A0A9K3LCS3_9STRA</name>
<evidence type="ECO:0000313" key="8">
    <source>
        <dbReference type="EMBL" id="KAG7359148.1"/>
    </source>
</evidence>
<keyword evidence="5" id="KW-0408">Iron</keyword>
<reference evidence="8" key="2">
    <citation type="submission" date="2021-04" db="EMBL/GenBank/DDBJ databases">
        <authorList>
            <person name="Podell S."/>
        </authorList>
    </citation>
    <scope>NUCLEOTIDE SEQUENCE</scope>
    <source>
        <strain evidence="8">Hildebrandi</strain>
    </source>
</reference>
<dbReference type="GO" id="GO:0005506">
    <property type="term" value="F:iron ion binding"/>
    <property type="evidence" value="ECO:0007669"/>
    <property type="project" value="InterPro"/>
</dbReference>
<evidence type="ECO:0000256" key="6">
    <source>
        <dbReference type="SAM" id="SignalP"/>
    </source>
</evidence>
<evidence type="ECO:0000313" key="9">
    <source>
        <dbReference type="Proteomes" id="UP000693970"/>
    </source>
</evidence>
<evidence type="ECO:0000259" key="7">
    <source>
        <dbReference type="PROSITE" id="PS51471"/>
    </source>
</evidence>
<evidence type="ECO:0000256" key="3">
    <source>
        <dbReference type="ARBA" id="ARBA00022964"/>
    </source>
</evidence>
<evidence type="ECO:0000256" key="4">
    <source>
        <dbReference type="ARBA" id="ARBA00023002"/>
    </source>
</evidence>
<comment type="caution">
    <text evidence="8">The sequence shown here is derived from an EMBL/GenBank/DDBJ whole genome shotgun (WGS) entry which is preliminary data.</text>
</comment>
<proteinExistence type="predicted"/>
<keyword evidence="6" id="KW-0732">Signal</keyword>
<dbReference type="InterPro" id="IPR006620">
    <property type="entry name" value="Pro_4_hyd_alph"/>
</dbReference>
<dbReference type="InterPro" id="IPR045054">
    <property type="entry name" value="P4HA-like"/>
</dbReference>
<evidence type="ECO:0000256" key="5">
    <source>
        <dbReference type="ARBA" id="ARBA00023004"/>
    </source>
</evidence>
<sequence>MILRIHCSTLHSFLFGCVFIFLLTFEKCISAAEEVATVSASCDAKLPKVLLGDQMVVIDESRFPKHYGPYPPKGSDMNDDSESLSYYVLNAEKSVLYVPNFMNQTVIEEMKEFCISGERFARSPIRGTTSNPEMSVQEHQVRTSESCTMVPTVLYRKSPKVQAMFADDPMPPQVAKVAREVDISWDVAVRASKLLGVDPETVEPLQLVRYTSPDAEYKLHHDHGGFYGKATDHRLWTMLVFLSDVAEGGHTAFPKLKLEVVPRKGDALVWSNVQQDRDGVWVVDEDMVHAGRPPADGSHKYAMNVWFGYESSEQRMQEGKWG</sequence>
<dbReference type="AlphaFoldDB" id="A0A9K3LCS3"/>
<evidence type="ECO:0000256" key="2">
    <source>
        <dbReference type="ARBA" id="ARBA00022723"/>
    </source>
</evidence>
<feature type="domain" description="Fe2OG dioxygenase" evidence="7">
    <location>
        <begin position="201"/>
        <end position="309"/>
    </location>
</feature>
<dbReference type="PANTHER" id="PTHR10869:SF246">
    <property type="entry name" value="TRANSMEMBRANE PROLYL 4-HYDROXYLASE"/>
    <property type="match status" value="1"/>
</dbReference>
<keyword evidence="4" id="KW-0560">Oxidoreductase</keyword>
<dbReference type="Proteomes" id="UP000693970">
    <property type="component" value="Unassembled WGS sequence"/>
</dbReference>
<dbReference type="PROSITE" id="PS51257">
    <property type="entry name" value="PROKAR_LIPOPROTEIN"/>
    <property type="match status" value="1"/>
</dbReference>
<organism evidence="8 9">
    <name type="scientific">Nitzschia inconspicua</name>
    <dbReference type="NCBI Taxonomy" id="303405"/>
    <lineage>
        <taxon>Eukaryota</taxon>
        <taxon>Sar</taxon>
        <taxon>Stramenopiles</taxon>
        <taxon>Ochrophyta</taxon>
        <taxon>Bacillariophyta</taxon>
        <taxon>Bacillariophyceae</taxon>
        <taxon>Bacillariophycidae</taxon>
        <taxon>Bacillariales</taxon>
        <taxon>Bacillariaceae</taxon>
        <taxon>Nitzschia</taxon>
    </lineage>
</organism>
<reference evidence="8" key="1">
    <citation type="journal article" date="2021" name="Sci. Rep.">
        <title>Diploid genomic architecture of Nitzschia inconspicua, an elite biomass production diatom.</title>
        <authorList>
            <person name="Oliver A."/>
            <person name="Podell S."/>
            <person name="Pinowska A."/>
            <person name="Traller J.C."/>
            <person name="Smith S.R."/>
            <person name="McClure R."/>
            <person name="Beliaev A."/>
            <person name="Bohutskyi P."/>
            <person name="Hill E.A."/>
            <person name="Rabines A."/>
            <person name="Zheng H."/>
            <person name="Allen L.Z."/>
            <person name="Kuo A."/>
            <person name="Grigoriev I.V."/>
            <person name="Allen A.E."/>
            <person name="Hazlebeck D."/>
            <person name="Allen E.E."/>
        </authorList>
    </citation>
    <scope>NUCLEOTIDE SEQUENCE</scope>
    <source>
        <strain evidence="8">Hildebrandi</strain>
    </source>
</reference>
<dbReference type="GO" id="GO:0031418">
    <property type="term" value="F:L-ascorbic acid binding"/>
    <property type="evidence" value="ECO:0007669"/>
    <property type="project" value="InterPro"/>
</dbReference>
<dbReference type="Pfam" id="PF13640">
    <property type="entry name" value="2OG-FeII_Oxy_3"/>
    <property type="match status" value="1"/>
</dbReference>
<keyword evidence="3 8" id="KW-0223">Dioxygenase</keyword>
<keyword evidence="2" id="KW-0479">Metal-binding</keyword>
<dbReference type="GO" id="GO:0004656">
    <property type="term" value="F:procollagen-proline 4-dioxygenase activity"/>
    <property type="evidence" value="ECO:0007669"/>
    <property type="project" value="TreeGrafter"/>
</dbReference>
<dbReference type="InterPro" id="IPR005123">
    <property type="entry name" value="Oxoglu/Fe-dep_dioxygenase_dom"/>
</dbReference>
<dbReference type="InterPro" id="IPR044862">
    <property type="entry name" value="Pro_4_hyd_alph_FE2OG_OXY"/>
</dbReference>
<comment type="cofactor">
    <cofactor evidence="1">
        <name>L-ascorbate</name>
        <dbReference type="ChEBI" id="CHEBI:38290"/>
    </cofactor>
</comment>
<dbReference type="SMART" id="SM00702">
    <property type="entry name" value="P4Hc"/>
    <property type="match status" value="1"/>
</dbReference>
<protein>
    <submittedName>
        <fullName evidence="8">Procollagen-proline dioxygenase</fullName>
    </submittedName>
</protein>
<evidence type="ECO:0000256" key="1">
    <source>
        <dbReference type="ARBA" id="ARBA00001961"/>
    </source>
</evidence>
<keyword evidence="9" id="KW-1185">Reference proteome</keyword>